<evidence type="ECO:0000256" key="1">
    <source>
        <dbReference type="ARBA" id="ARBA00022679"/>
    </source>
</evidence>
<dbReference type="InterPro" id="IPR023606">
    <property type="entry name" value="CoA-Trfase_III_dom_1_sf"/>
</dbReference>
<dbReference type="InterPro" id="IPR050483">
    <property type="entry name" value="CoA-transferase_III_domain"/>
</dbReference>
<accession>A0ABU8WRA7</accession>
<gene>
    <name evidence="2" type="ORF">WKW82_25555</name>
</gene>
<name>A0ABU8WRA7_9BURK</name>
<keyword evidence="3" id="KW-1185">Reference proteome</keyword>
<dbReference type="GO" id="GO:0016740">
    <property type="term" value="F:transferase activity"/>
    <property type="evidence" value="ECO:0007669"/>
    <property type="project" value="UniProtKB-KW"/>
</dbReference>
<organism evidence="2 3">
    <name type="scientific">Variovorax rhizosphaerae</name>
    <dbReference type="NCBI Taxonomy" id="1836200"/>
    <lineage>
        <taxon>Bacteria</taxon>
        <taxon>Pseudomonadati</taxon>
        <taxon>Pseudomonadota</taxon>
        <taxon>Betaproteobacteria</taxon>
        <taxon>Burkholderiales</taxon>
        <taxon>Comamonadaceae</taxon>
        <taxon>Variovorax</taxon>
    </lineage>
</organism>
<dbReference type="RefSeq" id="WP_340345240.1">
    <property type="nucleotide sequence ID" value="NZ_JBBKZT010000013.1"/>
</dbReference>
<protein>
    <submittedName>
        <fullName evidence="2">CoA transferase</fullName>
        <ecNumber evidence="2">2.8.3.-</ecNumber>
    </submittedName>
</protein>
<dbReference type="InterPro" id="IPR003673">
    <property type="entry name" value="CoA-Trfase_fam_III"/>
</dbReference>
<dbReference type="Proteomes" id="UP001385892">
    <property type="component" value="Unassembled WGS sequence"/>
</dbReference>
<keyword evidence="1 2" id="KW-0808">Transferase</keyword>
<dbReference type="Pfam" id="PF02515">
    <property type="entry name" value="CoA_transf_3"/>
    <property type="match status" value="1"/>
</dbReference>
<dbReference type="SUPFAM" id="SSF89796">
    <property type="entry name" value="CoA-transferase family III (CaiB/BaiF)"/>
    <property type="match status" value="1"/>
</dbReference>
<dbReference type="PANTHER" id="PTHR48207:SF3">
    <property type="entry name" value="SUCCINATE--HYDROXYMETHYLGLUTARATE COA-TRANSFERASE"/>
    <property type="match status" value="1"/>
</dbReference>
<reference evidence="2 3" key="1">
    <citation type="submission" date="2024-03" db="EMBL/GenBank/DDBJ databases">
        <title>Novel species of the genus Variovorax.</title>
        <authorList>
            <person name="Liu Q."/>
            <person name="Xin Y.-H."/>
        </authorList>
    </citation>
    <scope>NUCLEOTIDE SEQUENCE [LARGE SCALE GENOMIC DNA]</scope>
    <source>
        <strain evidence="2 3">KACC 18900</strain>
    </source>
</reference>
<dbReference type="Gene3D" id="3.30.1540.10">
    <property type="entry name" value="formyl-coa transferase, domain 3"/>
    <property type="match status" value="1"/>
</dbReference>
<evidence type="ECO:0000313" key="2">
    <source>
        <dbReference type="EMBL" id="MEJ8850036.1"/>
    </source>
</evidence>
<proteinExistence type="predicted"/>
<dbReference type="InterPro" id="IPR044855">
    <property type="entry name" value="CoA-Trfase_III_dom3_sf"/>
</dbReference>
<dbReference type="PANTHER" id="PTHR48207">
    <property type="entry name" value="SUCCINATE--HYDROXYMETHYLGLUTARATE COA-TRANSFERASE"/>
    <property type="match status" value="1"/>
</dbReference>
<comment type="caution">
    <text evidence="2">The sequence shown here is derived from an EMBL/GenBank/DDBJ whole genome shotgun (WGS) entry which is preliminary data.</text>
</comment>
<dbReference type="Gene3D" id="3.40.50.10540">
    <property type="entry name" value="Crotonobetainyl-coa:carnitine coa-transferase, domain 1"/>
    <property type="match status" value="1"/>
</dbReference>
<dbReference type="EMBL" id="JBBKZT010000013">
    <property type="protein sequence ID" value="MEJ8850036.1"/>
    <property type="molecule type" value="Genomic_DNA"/>
</dbReference>
<evidence type="ECO:0000313" key="3">
    <source>
        <dbReference type="Proteomes" id="UP001385892"/>
    </source>
</evidence>
<sequence>MKPLEGLRILSIEQFAAGPYGSMFLADMGAEVIKIENKDIGGDPARFMGPYFLGTGDSLVFQGWNTNKQSVSLDLKTPQGRAEFEQLVAGADAVVNNLRGDQPGKLKLEYKDLEAIKPEIVCLHISAYGRHNSREAWPGYDFLMQAESGLMDLTGDPEGEPARFGASVIDYMTGITGMLGLLGAIRRAQITKKGCDVDVSLFDVALHQLGYAGTWYLNEGHASRRLPRGAHLSVTPVQTFKTGDGWIYIMCMTDKFWHALLGVIGDPVLTADERFKSQKLRAEHRAELTEALDTAFGKKPTAHWLQVLTGVLPISPVLNVRQALDNPFLQEIDMVKDVPHPADPEMKLLANPIRFDGGRLEQVACRPLAAALAEAVTV</sequence>
<dbReference type="EC" id="2.8.3.-" evidence="2"/>